<proteinExistence type="predicted"/>
<dbReference type="Proteomes" id="UP000027222">
    <property type="component" value="Unassembled WGS sequence"/>
</dbReference>
<name>A0A067TTB5_GALM3</name>
<evidence type="ECO:0000256" key="1">
    <source>
        <dbReference type="SAM" id="MobiDB-lite"/>
    </source>
</evidence>
<keyword evidence="3" id="KW-1185">Reference proteome</keyword>
<accession>A0A067TTB5</accession>
<gene>
    <name evidence="2" type="ORF">GALMADRAFT_206799</name>
</gene>
<sequence length="1749" mass="194937">MASSDSEPPGITAESTQLVLWIRKGKAYKDVPDFVSEELCRRLTLPEDALAVLPAQKLSISQLIESRFSMQVQMLQIGTPSSCFSEREPNTSLTSLLLRPVPSRKFIQQLQACSGQAMLDGKVSVKDWTQKDVYVPFSVLTWWNYLHDAISAKQAWLRAKEWLKKLNLKGDRNQEILKRVNLVLAKVAWHGSFRGGLKSFVSATDMALFLSREMLTTSQIYAMLLVLEARCQKNPLFDSIIIAPPVFGDALSAIPSYEPKSPYPNGSPKCIQDISSQLMTRPATLWTVAYSHPLHFAALRIDNTLPSVLKVNWGDSISRKPPSSLIKGIKVWAEHHFPQKRIVFEQNLDCASQTDSYSCGIISVNTLKHHIFGKSFWSQKSRELLRITEFLDIMEFSLALEVPTVVPLLADPPTVTPNPRAAPSLDEAITKSNANNTSSRPSKKRKGQEDITTLEPPTKQRRTTSHSADKISSTSKGPLQKAPPSTQKKAHFSGLSRSAIAKRIINESVEDGTFKRSAVKWDTWKEKLKEIDTAFEVNEDDPKSARLVRHSKCATWIQQATPYDVTIFKAHAERCKGKKCKEAESNTHTLQSMFFPSDSKPHRSKSLKLWPCPGLSTKNDTRIGTYLKRTTVESAGGVSEHSIAKELFNVEKVSELSKSQREVVDLKQQQTHRWRLDHFHHRIFAIGLDTCMETVSSSDSLGDTEINLLKPCESCQKLLKLRAFLNAINKDIPDDANLAHVPRRFQNSAAGEQIMKCRGLHNLFSETSDSEMSTDIFRRFARQFAEGKFDDQPVFLGLISVMVEQQDRKDHGRGLQNMKYPPAFNDWCHELLCIRPEAYRTFQSTFGGRTERSFLQIRSTKPAFVQGIGEQTLERANQYIKDYGYSQEGPVVTGVDDTKLLAAFRPYYDKQAKKWFVTGGTGEPMEVADIAQLEAQLADAKVSKAVKLRLWSLGIPLPNIPPLILAASPIGSKNNAKELAEMEANVLKLLIDSPTNFNITSLGSDGTTVEREARRELVRSGVATTVIYRIPHPEGGGRAILVELLKIRNRVMAVIQDTKHCRKTIRNNLFAGPRSLVLGQFLICYQQVREIAFDKEYSPLYERDVVKLDRQDDRAAARLFSAKTLEYLVERNSENLGLITFLFVFGELVDAYQSRTTSHAERVKQVLRAKFFKDMWKGFLKEAGYSLARHFLSREADDIIDIVVNGLLGLVYVHRDYLLSCFPLLLWANGTESNEHIFGFLRSIIPDFTMLDVLRLVPKLAVRLMAACKRKGKAADFRKTASGYSHTYSEADGADLNFLAIFPTDDEIELLAKTAYDEATTLWGLLGYCPSGDLPTSNVSETNDDENLSDDEDDDQEDDNISDRRQLQNALDAAAVLQSEGLPSDQGDRALDQCGFAAASLNLSDLERIESLPDSDPDALEEIRQALSNALIAISAQGPEAHAIVQGLLTSVAAPLPEATPSAAAADPMSSVTQTDLSQLVLMRTANQSRESAESVRNPRGKKPETEEESANKTSSSRNKAKPPSERQMLAKKIYEVLKQDTERGISTGANRQRRWEQIAAGSTSANNDATGNTANAQAAARTGAAAVITRRRTQFAKTRLAEDLATAKVDLLSKLCLMIGKVLTMYERGGGKAAKHGWVSEASSVGSVSYLPSQIWAQNRGRNFKAHWGSTSHMRLPRFAHLPAAAFLYFIPSSAIRLINDAFLELNAKFYDDVFTNLTSQKPLIVVAVKNLLKTRRKKGDAANNDDI</sequence>
<feature type="compositionally biased region" description="Polar residues" evidence="1">
    <location>
        <begin position="470"/>
        <end position="487"/>
    </location>
</feature>
<feature type="compositionally biased region" description="Acidic residues" evidence="1">
    <location>
        <begin position="1342"/>
        <end position="1360"/>
    </location>
</feature>
<reference evidence="3" key="1">
    <citation type="journal article" date="2014" name="Proc. Natl. Acad. Sci. U.S.A.">
        <title>Extensive sampling of basidiomycete genomes demonstrates inadequacy of the white-rot/brown-rot paradigm for wood decay fungi.</title>
        <authorList>
            <person name="Riley R."/>
            <person name="Salamov A.A."/>
            <person name="Brown D.W."/>
            <person name="Nagy L.G."/>
            <person name="Floudas D."/>
            <person name="Held B.W."/>
            <person name="Levasseur A."/>
            <person name="Lombard V."/>
            <person name="Morin E."/>
            <person name="Otillar R."/>
            <person name="Lindquist E.A."/>
            <person name="Sun H."/>
            <person name="LaButti K.M."/>
            <person name="Schmutz J."/>
            <person name="Jabbour D."/>
            <person name="Luo H."/>
            <person name="Baker S.E."/>
            <person name="Pisabarro A.G."/>
            <person name="Walton J.D."/>
            <person name="Blanchette R.A."/>
            <person name="Henrissat B."/>
            <person name="Martin F."/>
            <person name="Cullen D."/>
            <person name="Hibbett D.S."/>
            <person name="Grigoriev I.V."/>
        </authorList>
    </citation>
    <scope>NUCLEOTIDE SEQUENCE [LARGE SCALE GENOMIC DNA]</scope>
    <source>
        <strain evidence="3">CBS 339.88</strain>
    </source>
</reference>
<protein>
    <recommendedName>
        <fullName evidence="4">Ubiquitin-like protease family profile domain-containing protein</fullName>
    </recommendedName>
</protein>
<evidence type="ECO:0000313" key="2">
    <source>
        <dbReference type="EMBL" id="KDR83159.1"/>
    </source>
</evidence>
<feature type="compositionally biased region" description="Polar residues" evidence="1">
    <location>
        <begin position="430"/>
        <end position="440"/>
    </location>
</feature>
<feature type="region of interest" description="Disordered" evidence="1">
    <location>
        <begin position="417"/>
        <end position="494"/>
    </location>
</feature>
<feature type="region of interest" description="Disordered" evidence="1">
    <location>
        <begin position="1335"/>
        <end position="1360"/>
    </location>
</feature>
<dbReference type="OrthoDB" id="73076at2759"/>
<evidence type="ECO:0000313" key="3">
    <source>
        <dbReference type="Proteomes" id="UP000027222"/>
    </source>
</evidence>
<organism evidence="2 3">
    <name type="scientific">Galerina marginata (strain CBS 339.88)</name>
    <dbReference type="NCBI Taxonomy" id="685588"/>
    <lineage>
        <taxon>Eukaryota</taxon>
        <taxon>Fungi</taxon>
        <taxon>Dikarya</taxon>
        <taxon>Basidiomycota</taxon>
        <taxon>Agaricomycotina</taxon>
        <taxon>Agaricomycetes</taxon>
        <taxon>Agaricomycetidae</taxon>
        <taxon>Agaricales</taxon>
        <taxon>Agaricineae</taxon>
        <taxon>Strophariaceae</taxon>
        <taxon>Galerina</taxon>
    </lineage>
</organism>
<evidence type="ECO:0008006" key="4">
    <source>
        <dbReference type="Google" id="ProtNLM"/>
    </source>
</evidence>
<feature type="region of interest" description="Disordered" evidence="1">
    <location>
        <begin position="1485"/>
        <end position="1527"/>
    </location>
</feature>
<dbReference type="EMBL" id="KL142369">
    <property type="protein sequence ID" value="KDR83159.1"/>
    <property type="molecule type" value="Genomic_DNA"/>
</dbReference>
<dbReference type="STRING" id="685588.A0A067TTB5"/>
<dbReference type="HOGENOM" id="CLU_238224_0_0_1"/>